<feature type="domain" description="Peptidase S49" evidence="9">
    <location>
        <begin position="372"/>
        <end position="523"/>
    </location>
</feature>
<gene>
    <name evidence="10" type="ORF">ST44_06135</name>
</gene>
<evidence type="ECO:0000256" key="7">
    <source>
        <dbReference type="PIRSR" id="PIRSR001217-1"/>
    </source>
</evidence>
<keyword evidence="8" id="KW-0812">Transmembrane</keyword>
<organism evidence="10 11">
    <name type="scientific">Prevotella pectinovora</name>
    <dbReference type="NCBI Taxonomy" id="1602169"/>
    <lineage>
        <taxon>Bacteria</taxon>
        <taxon>Pseudomonadati</taxon>
        <taxon>Bacteroidota</taxon>
        <taxon>Bacteroidia</taxon>
        <taxon>Bacteroidales</taxon>
        <taxon>Prevotellaceae</taxon>
        <taxon>Prevotella</taxon>
    </lineage>
</organism>
<evidence type="ECO:0000256" key="4">
    <source>
        <dbReference type="ARBA" id="ARBA00022801"/>
    </source>
</evidence>
<feature type="active site" description="Nucleophile" evidence="7">
    <location>
        <position position="388"/>
    </location>
</feature>
<dbReference type="CDD" id="cd07018">
    <property type="entry name" value="S49_SppA_67K_type"/>
    <property type="match status" value="1"/>
</dbReference>
<dbReference type="InterPro" id="IPR004634">
    <property type="entry name" value="Pept_S49_pIV"/>
</dbReference>
<dbReference type="SUPFAM" id="SSF52096">
    <property type="entry name" value="ClpP/crotonase"/>
    <property type="match status" value="2"/>
</dbReference>
<evidence type="ECO:0000256" key="8">
    <source>
        <dbReference type="SAM" id="Phobius"/>
    </source>
</evidence>
<comment type="similarity">
    <text evidence="2">Belongs to the peptidase S49 family.</text>
</comment>
<evidence type="ECO:0000256" key="5">
    <source>
        <dbReference type="ARBA" id="ARBA00022825"/>
    </source>
</evidence>
<dbReference type="GO" id="GO:0006465">
    <property type="term" value="P:signal peptide processing"/>
    <property type="evidence" value="ECO:0007669"/>
    <property type="project" value="InterPro"/>
</dbReference>
<evidence type="ECO:0000256" key="6">
    <source>
        <dbReference type="ARBA" id="ARBA00023136"/>
    </source>
</evidence>
<dbReference type="Proteomes" id="UP000032046">
    <property type="component" value="Unassembled WGS sequence"/>
</dbReference>
<keyword evidence="8" id="KW-1133">Transmembrane helix</keyword>
<dbReference type="Gene3D" id="6.20.330.10">
    <property type="match status" value="1"/>
</dbReference>
<dbReference type="InterPro" id="IPR029045">
    <property type="entry name" value="ClpP/crotonase-like_dom_sf"/>
</dbReference>
<dbReference type="Pfam" id="PF01343">
    <property type="entry name" value="Peptidase_S49"/>
    <property type="match status" value="2"/>
</dbReference>
<evidence type="ECO:0000256" key="2">
    <source>
        <dbReference type="ARBA" id="ARBA00008683"/>
    </source>
</evidence>
<dbReference type="InterPro" id="IPR004635">
    <property type="entry name" value="Pept_S49_SppA"/>
</dbReference>
<dbReference type="PIRSF" id="PIRSF001217">
    <property type="entry name" value="Protease_4_SppA"/>
    <property type="match status" value="1"/>
</dbReference>
<reference evidence="10 11" key="1">
    <citation type="submission" date="2015-01" db="EMBL/GenBank/DDBJ databases">
        <title>Comparative genomics of non-oral Prevotella species.</title>
        <authorList>
            <person name="Accetto T."/>
            <person name="Nograsek B."/>
            <person name="Avgustin G."/>
        </authorList>
    </citation>
    <scope>NUCLEOTIDE SEQUENCE [LARGE SCALE GENOMIC DNA]</scope>
    <source>
        <strain evidence="10 11">P5-119</strain>
    </source>
</reference>
<evidence type="ECO:0000313" key="11">
    <source>
        <dbReference type="Proteomes" id="UP000032046"/>
    </source>
</evidence>
<dbReference type="NCBIfam" id="TIGR00705">
    <property type="entry name" value="SppA_67K"/>
    <property type="match status" value="1"/>
</dbReference>
<evidence type="ECO:0000256" key="3">
    <source>
        <dbReference type="ARBA" id="ARBA00022670"/>
    </source>
</evidence>
<dbReference type="CDD" id="cd07023">
    <property type="entry name" value="S49_Sppa_N_C"/>
    <property type="match status" value="1"/>
</dbReference>
<comment type="caution">
    <text evidence="10">The sequence shown here is derived from an EMBL/GenBank/DDBJ whole genome shotgun (WGS) entry which is preliminary data.</text>
</comment>
<evidence type="ECO:0000259" key="9">
    <source>
        <dbReference type="Pfam" id="PF01343"/>
    </source>
</evidence>
<dbReference type="InterPro" id="IPR047272">
    <property type="entry name" value="S49_SppA_C"/>
</dbReference>
<dbReference type="PANTHER" id="PTHR33209">
    <property type="entry name" value="PROTEASE 4"/>
    <property type="match status" value="1"/>
</dbReference>
<dbReference type="EMBL" id="JXQK01000051">
    <property type="protein sequence ID" value="KIP62795.1"/>
    <property type="molecule type" value="Genomic_DNA"/>
</dbReference>
<sequence length="590" mass="64231">MKEFFKQVGATVVGIMIFCLVVGVMSVMSIVGMIASSSATKDVADNTVFVIDLNGQLQERAEDDIMAVLSGGRTDVIGLDDLLLAIKKAKNNDKVKGIYIQSGLFVSDSYASLQAVRKALVDFKKSGKWIVAYGDVYTQATYYLSSVADKVYLNPSGQVEWSGICSQTMFVKDLMAKFGVKMQVVKVGAYKSATEIFTGDKMSDANKEQVSAFINGIWNTVCTDVAKSRKVTVAQLNQYADNMITLGDPKDYVKYKLVDKLLYVDQLKAEVKKLMNLKDDDDVNTIGITGMAGVPGGSDDGDCIAVYYAYGDIVDNATGMASRSHVIDGAKVSADLRDLADDDDVKAVVIRINSGGGSAYASEQIWRAVQLVKAKKPVVVSMGGMAASGGYYMSCSANWIVAEPTTLTGSIGIFGMFPDASGLLTEKLGVKFDEVKTNKNSGFGTMARPFSEEEMGYLSAYIDRGYKLFRQRVADGRRLSTDAVEKIAQGRVWLGQDALKIKLVDQLGGLDDAVAKAAKLAKVNDFYTAEYPAKASWMDDLLDNGFSSGSYIDEQMRMTMGEYYSTFMLLKNINRQSAIQARMPYVITIK</sequence>
<dbReference type="InterPro" id="IPR002142">
    <property type="entry name" value="Peptidase_S49"/>
</dbReference>
<keyword evidence="11" id="KW-1185">Reference proteome</keyword>
<name>A0A0D0I673_9BACT</name>
<comment type="subcellular location">
    <subcellularLocation>
        <location evidence="1">Membrane</location>
    </subcellularLocation>
</comment>
<keyword evidence="4" id="KW-0378">Hydrolase</keyword>
<dbReference type="STRING" id="1602171.ST44_06135"/>
<evidence type="ECO:0000256" key="1">
    <source>
        <dbReference type="ARBA" id="ARBA00004370"/>
    </source>
</evidence>
<feature type="domain" description="Peptidase S49" evidence="9">
    <location>
        <begin position="123"/>
        <end position="277"/>
    </location>
</feature>
<dbReference type="InterPro" id="IPR047217">
    <property type="entry name" value="S49_SppA_67K_type_N"/>
</dbReference>
<evidence type="ECO:0000313" key="10">
    <source>
        <dbReference type="EMBL" id="KIP62795.1"/>
    </source>
</evidence>
<feature type="transmembrane region" description="Helical" evidence="8">
    <location>
        <begin position="12"/>
        <end position="35"/>
    </location>
</feature>
<keyword evidence="3" id="KW-0645">Protease</keyword>
<keyword evidence="5" id="KW-0720">Serine protease</keyword>
<dbReference type="RefSeq" id="WP_042518955.1">
    <property type="nucleotide sequence ID" value="NZ_JXQK01000051.1"/>
</dbReference>
<accession>A0A0D0I673</accession>
<dbReference type="PANTHER" id="PTHR33209:SF1">
    <property type="entry name" value="PEPTIDASE S49 DOMAIN-CONTAINING PROTEIN"/>
    <property type="match status" value="1"/>
</dbReference>
<protein>
    <submittedName>
        <fullName evidence="10">Signal peptidase</fullName>
    </submittedName>
</protein>
<dbReference type="GO" id="GO:0016020">
    <property type="term" value="C:membrane"/>
    <property type="evidence" value="ECO:0007669"/>
    <property type="project" value="UniProtKB-SubCell"/>
</dbReference>
<dbReference type="NCBIfam" id="TIGR00706">
    <property type="entry name" value="SppA_dom"/>
    <property type="match status" value="1"/>
</dbReference>
<proteinExistence type="inferred from homology"/>
<dbReference type="Gene3D" id="3.90.226.10">
    <property type="entry name" value="2-enoyl-CoA Hydratase, Chain A, domain 1"/>
    <property type="match status" value="3"/>
</dbReference>
<dbReference type="AlphaFoldDB" id="A0A0D0I673"/>
<dbReference type="GO" id="GO:0008236">
    <property type="term" value="F:serine-type peptidase activity"/>
    <property type="evidence" value="ECO:0007669"/>
    <property type="project" value="UniProtKB-KW"/>
</dbReference>
<feature type="active site" description="Proton donor/acceptor" evidence="7">
    <location>
        <position position="191"/>
    </location>
</feature>
<keyword evidence="6 8" id="KW-0472">Membrane</keyword>